<evidence type="ECO:0000256" key="2">
    <source>
        <dbReference type="ARBA" id="ARBA00022814"/>
    </source>
</evidence>
<sequence length="175" mass="19212">MAEEAKWYVVHTYSGYENKVAQNIEKVVENRKLHDLIPEVRIPMETVTEIKGEKTVEAEKKLFPSYVLVKMVLTDDSWYIVRNTRGVTGFVGPGSKPVPLSDREVEALGVDTGTQTVRTDIAVGDDVTMVGGSFDGMSGTVSALDLENAAADVTVSMFGRETSVTLPLTQLRKED</sequence>
<accession>A0A011WUC2</accession>
<evidence type="ECO:0000313" key="10">
    <source>
        <dbReference type="Proteomes" id="UP000021369"/>
    </source>
</evidence>
<evidence type="ECO:0000313" key="9">
    <source>
        <dbReference type="EMBL" id="EXM40605.1"/>
    </source>
</evidence>
<dbReference type="PANTHER" id="PTHR30265">
    <property type="entry name" value="RHO-INTERACTING TRANSCRIPTION TERMINATION FACTOR NUSG"/>
    <property type="match status" value="1"/>
</dbReference>
<name>A0A011WUC2_RUMAL</name>
<keyword evidence="2 5" id="KW-0889">Transcription antitermination</keyword>
<evidence type="ECO:0000259" key="8">
    <source>
        <dbReference type="SMART" id="SM00738"/>
    </source>
</evidence>
<evidence type="ECO:0000256" key="6">
    <source>
        <dbReference type="NCBIfam" id="TIGR00922"/>
    </source>
</evidence>
<evidence type="ECO:0000256" key="5">
    <source>
        <dbReference type="HAMAP-Rule" id="MF_00948"/>
    </source>
</evidence>
<dbReference type="Gene3D" id="3.30.70.940">
    <property type="entry name" value="NusG, N-terminal domain"/>
    <property type="match status" value="1"/>
</dbReference>
<dbReference type="Pfam" id="PF02357">
    <property type="entry name" value="NusG"/>
    <property type="match status" value="1"/>
</dbReference>
<gene>
    <name evidence="5" type="primary">nusG</name>
    <name evidence="9" type="ORF">RASY3_02005</name>
</gene>
<dbReference type="NCBIfam" id="TIGR00922">
    <property type="entry name" value="nusG"/>
    <property type="match status" value="1"/>
</dbReference>
<dbReference type="OrthoDB" id="9809075at2"/>
<comment type="caution">
    <text evidence="9">The sequence shown here is derived from an EMBL/GenBank/DDBJ whole genome shotgun (WGS) entry which is preliminary data.</text>
</comment>
<dbReference type="PANTHER" id="PTHR30265:SF2">
    <property type="entry name" value="TRANSCRIPTION TERMINATION_ANTITERMINATION PROTEIN NUSG"/>
    <property type="match status" value="1"/>
</dbReference>
<protein>
    <recommendedName>
        <fullName evidence="5 6">Transcription termination/antitermination protein NusG</fullName>
    </recommendedName>
</protein>
<dbReference type="GO" id="GO:0005829">
    <property type="term" value="C:cytosol"/>
    <property type="evidence" value="ECO:0007669"/>
    <property type="project" value="TreeGrafter"/>
</dbReference>
<reference evidence="9 10" key="1">
    <citation type="submission" date="2013-06" db="EMBL/GenBank/DDBJ databases">
        <title>Rumen cellulosomics: divergent fiber-degrading strategies revealed by comparative genome-wide analysis of six Ruminococcal strains.</title>
        <authorList>
            <person name="Dassa B."/>
            <person name="Borovok I."/>
            <person name="Lamed R."/>
            <person name="Flint H."/>
            <person name="Yeoman C.J."/>
            <person name="White B."/>
            <person name="Bayer E.A."/>
        </authorList>
    </citation>
    <scope>NUCLEOTIDE SEQUENCE [LARGE SCALE GENOMIC DNA]</scope>
    <source>
        <strain evidence="9 10">SY3</strain>
    </source>
</reference>
<dbReference type="Proteomes" id="UP000021369">
    <property type="component" value="Unassembled WGS sequence"/>
</dbReference>
<keyword evidence="3 5" id="KW-0805">Transcription regulation</keyword>
<dbReference type="GO" id="GO:0032784">
    <property type="term" value="P:regulation of DNA-templated transcription elongation"/>
    <property type="evidence" value="ECO:0007669"/>
    <property type="project" value="InterPro"/>
</dbReference>
<dbReference type="CDD" id="cd09891">
    <property type="entry name" value="NGN_Bact_1"/>
    <property type="match status" value="1"/>
</dbReference>
<proteinExistence type="inferred from homology"/>
<keyword evidence="1 5" id="KW-0806">Transcription termination</keyword>
<dbReference type="AlphaFoldDB" id="A0A011WUC2"/>
<evidence type="ECO:0000256" key="4">
    <source>
        <dbReference type="ARBA" id="ARBA00023163"/>
    </source>
</evidence>
<feature type="domain" description="NusG-like N-terminal" evidence="8">
    <location>
        <begin position="4"/>
        <end position="112"/>
    </location>
</feature>
<dbReference type="EMBL" id="JEOB01000001">
    <property type="protein sequence ID" value="EXM40605.1"/>
    <property type="molecule type" value="Genomic_DNA"/>
</dbReference>
<dbReference type="CDD" id="cd06091">
    <property type="entry name" value="KOW_NusG"/>
    <property type="match status" value="1"/>
</dbReference>
<dbReference type="GO" id="GO:0006354">
    <property type="term" value="P:DNA-templated transcription elongation"/>
    <property type="evidence" value="ECO:0007669"/>
    <property type="project" value="UniProtKB-UniRule"/>
</dbReference>
<dbReference type="RefSeq" id="WP_024857481.1">
    <property type="nucleotide sequence ID" value="NZ_JEOB01000001.1"/>
</dbReference>
<dbReference type="InterPro" id="IPR008991">
    <property type="entry name" value="Translation_prot_SH3-like_sf"/>
</dbReference>
<evidence type="ECO:0000256" key="7">
    <source>
        <dbReference type="RuleBase" id="RU000538"/>
    </source>
</evidence>
<dbReference type="FunFam" id="3.30.70.940:FF:000002">
    <property type="entry name" value="Transcription termination/antitermination protein NusG"/>
    <property type="match status" value="1"/>
</dbReference>
<dbReference type="InterPro" id="IPR001062">
    <property type="entry name" value="Transcrpt_antiterm_NusG"/>
</dbReference>
<dbReference type="SUPFAM" id="SSF82679">
    <property type="entry name" value="N-utilization substance G protein NusG, N-terminal domain"/>
    <property type="match status" value="1"/>
</dbReference>
<evidence type="ECO:0000256" key="3">
    <source>
        <dbReference type="ARBA" id="ARBA00023015"/>
    </source>
</evidence>
<dbReference type="SMART" id="SM00738">
    <property type="entry name" value="NGN"/>
    <property type="match status" value="1"/>
</dbReference>
<dbReference type="InterPro" id="IPR047050">
    <property type="entry name" value="NGN"/>
</dbReference>
<dbReference type="InterPro" id="IPR036735">
    <property type="entry name" value="NGN_dom_sf"/>
</dbReference>
<dbReference type="InterPro" id="IPR006645">
    <property type="entry name" value="NGN-like_dom"/>
</dbReference>
<dbReference type="GO" id="GO:0006353">
    <property type="term" value="P:DNA-templated transcription termination"/>
    <property type="evidence" value="ECO:0007669"/>
    <property type="project" value="UniProtKB-UniRule"/>
</dbReference>
<organism evidence="9 10">
    <name type="scientific">Ruminococcus albus SY3</name>
    <dbReference type="NCBI Taxonomy" id="1341156"/>
    <lineage>
        <taxon>Bacteria</taxon>
        <taxon>Bacillati</taxon>
        <taxon>Bacillota</taxon>
        <taxon>Clostridia</taxon>
        <taxon>Eubacteriales</taxon>
        <taxon>Oscillospiraceae</taxon>
        <taxon>Ruminococcus</taxon>
    </lineage>
</organism>
<dbReference type="PATRIC" id="fig|1341156.4.peg.123"/>
<comment type="similarity">
    <text evidence="5 7">Belongs to the NusG family.</text>
</comment>
<dbReference type="Gene3D" id="2.30.30.30">
    <property type="match status" value="1"/>
</dbReference>
<evidence type="ECO:0000256" key="1">
    <source>
        <dbReference type="ARBA" id="ARBA00022472"/>
    </source>
</evidence>
<dbReference type="InterPro" id="IPR014722">
    <property type="entry name" value="Rib_uL2_dom2"/>
</dbReference>
<keyword evidence="4 5" id="KW-0804">Transcription</keyword>
<keyword evidence="10" id="KW-1185">Reference proteome</keyword>
<comment type="function">
    <text evidence="5 7">Participates in transcription elongation, termination and antitermination.</text>
</comment>
<dbReference type="PRINTS" id="PR00338">
    <property type="entry name" value="NUSGTNSCPFCT"/>
</dbReference>
<dbReference type="GO" id="GO:0031564">
    <property type="term" value="P:transcription antitermination"/>
    <property type="evidence" value="ECO:0007669"/>
    <property type="project" value="UniProtKB-UniRule"/>
</dbReference>
<dbReference type="HAMAP" id="MF_00948">
    <property type="entry name" value="NusG"/>
    <property type="match status" value="1"/>
</dbReference>
<dbReference type="InterPro" id="IPR043425">
    <property type="entry name" value="NusG-like"/>
</dbReference>
<dbReference type="SUPFAM" id="SSF50104">
    <property type="entry name" value="Translation proteins SH3-like domain"/>
    <property type="match status" value="1"/>
</dbReference>